<evidence type="ECO:0000256" key="1">
    <source>
        <dbReference type="ARBA" id="ARBA00004275"/>
    </source>
</evidence>
<dbReference type="InterPro" id="IPR001753">
    <property type="entry name" value="Enoyl-CoA_hydra/iso"/>
</dbReference>
<dbReference type="Gene3D" id="1.10.12.10">
    <property type="entry name" value="Lyase 2-enoyl-coa Hydratase, Chain A, domain 2"/>
    <property type="match status" value="1"/>
</dbReference>
<keyword evidence="5" id="KW-0007">Acetylation</keyword>
<dbReference type="Gene3D" id="3.90.226.10">
    <property type="entry name" value="2-enoyl-CoA Hydratase, Chain A, domain 1"/>
    <property type="match status" value="1"/>
</dbReference>
<reference evidence="9" key="1">
    <citation type="submission" date="2023-03" db="EMBL/GenBank/DDBJ databases">
        <authorList>
            <person name="Julca I."/>
        </authorList>
    </citation>
    <scope>NUCLEOTIDE SEQUENCE</scope>
</reference>
<evidence type="ECO:0000256" key="7">
    <source>
        <dbReference type="ARBA" id="ARBA00023140"/>
    </source>
</evidence>
<evidence type="ECO:0000313" key="9">
    <source>
        <dbReference type="EMBL" id="CAI9093129.1"/>
    </source>
</evidence>
<comment type="subcellular location">
    <subcellularLocation>
        <location evidence="1">Peroxisome</location>
    </subcellularLocation>
</comment>
<keyword evidence="6" id="KW-0443">Lipid metabolism</keyword>
<keyword evidence="10" id="KW-1185">Reference proteome</keyword>
<comment type="pathway">
    <text evidence="2">Lipid metabolism; fatty acid beta-oxidation.</text>
</comment>
<accession>A0AAV1CEM4</accession>
<dbReference type="SUPFAM" id="SSF52096">
    <property type="entry name" value="ClpP/crotonase"/>
    <property type="match status" value="1"/>
</dbReference>
<protein>
    <submittedName>
        <fullName evidence="9">OLC1v1028551C1</fullName>
    </submittedName>
</protein>
<dbReference type="NCBIfam" id="NF004794">
    <property type="entry name" value="PRK06142.1"/>
    <property type="match status" value="1"/>
</dbReference>
<dbReference type="FunFam" id="3.90.226.10:FF:000024">
    <property type="entry name" value="Delta3,5-delta2,4-dienoyl-CoA isomerase"/>
    <property type="match status" value="1"/>
</dbReference>
<evidence type="ECO:0000256" key="6">
    <source>
        <dbReference type="ARBA" id="ARBA00023098"/>
    </source>
</evidence>
<dbReference type="GO" id="GO:0051750">
    <property type="term" value="F:delta(3,5)-delta(2,4)-dienoyl-CoA isomerase activity"/>
    <property type="evidence" value="ECO:0007669"/>
    <property type="project" value="TreeGrafter"/>
</dbReference>
<dbReference type="InterPro" id="IPR014748">
    <property type="entry name" value="Enoyl-CoA_hydra_C"/>
</dbReference>
<organism evidence="9 10">
    <name type="scientific">Oldenlandia corymbosa var. corymbosa</name>
    <dbReference type="NCBI Taxonomy" id="529605"/>
    <lineage>
        <taxon>Eukaryota</taxon>
        <taxon>Viridiplantae</taxon>
        <taxon>Streptophyta</taxon>
        <taxon>Embryophyta</taxon>
        <taxon>Tracheophyta</taxon>
        <taxon>Spermatophyta</taxon>
        <taxon>Magnoliopsida</taxon>
        <taxon>eudicotyledons</taxon>
        <taxon>Gunneridae</taxon>
        <taxon>Pentapetalae</taxon>
        <taxon>asterids</taxon>
        <taxon>lamiids</taxon>
        <taxon>Gentianales</taxon>
        <taxon>Rubiaceae</taxon>
        <taxon>Rubioideae</taxon>
        <taxon>Spermacoceae</taxon>
        <taxon>Hedyotis-Oldenlandia complex</taxon>
        <taxon>Oldenlandia</taxon>
    </lineage>
</organism>
<sequence length="277" mass="29943">MDKGNYKSLKIVRTSSGSNVFNLIINRPSHVNALSADFFIEFPQALSFLDQNPDVAVVILSGAGRHFCSGIDIQVLNSNFADRPLSDRGRVGEKLRRDIKFLQDAITAIERCRKPVIVGVHGACVGGAVDIITACDVRYCSKDAYFSVKEVDLAITADLGTLQRLPGIVGYGKAMELALTGRQFSGSEAKEMGLVSKVFDTKEAMEEGIKAIAEGIAAKSPLAVTGTKAVMLKSRDMSVEQGLDYVATWNSGVLLSDDLKEAVMAHLQKRKPSFAKL</sequence>
<evidence type="ECO:0000313" key="10">
    <source>
        <dbReference type="Proteomes" id="UP001161247"/>
    </source>
</evidence>
<evidence type="ECO:0000256" key="3">
    <source>
        <dbReference type="ARBA" id="ARBA00005254"/>
    </source>
</evidence>
<evidence type="ECO:0000256" key="4">
    <source>
        <dbReference type="ARBA" id="ARBA00022832"/>
    </source>
</evidence>
<dbReference type="Pfam" id="PF00378">
    <property type="entry name" value="ECH_1"/>
    <property type="match status" value="1"/>
</dbReference>
<evidence type="ECO:0000256" key="2">
    <source>
        <dbReference type="ARBA" id="ARBA00005005"/>
    </source>
</evidence>
<dbReference type="InterPro" id="IPR045002">
    <property type="entry name" value="Ech1-like"/>
</dbReference>
<dbReference type="CDD" id="cd06558">
    <property type="entry name" value="crotonase-like"/>
    <property type="match status" value="1"/>
</dbReference>
<evidence type="ECO:0000256" key="8">
    <source>
        <dbReference type="ARBA" id="ARBA00023235"/>
    </source>
</evidence>
<keyword evidence="4" id="KW-0276">Fatty acid metabolism</keyword>
<dbReference type="FunFam" id="1.10.12.10:FF:000004">
    <property type="entry name" value="Delta3,5-delta2,4-dienoyl-CoA isomerase"/>
    <property type="match status" value="1"/>
</dbReference>
<dbReference type="AlphaFoldDB" id="A0AAV1CEM4"/>
<proteinExistence type="inferred from homology"/>
<dbReference type="GO" id="GO:0005777">
    <property type="term" value="C:peroxisome"/>
    <property type="evidence" value="ECO:0007669"/>
    <property type="project" value="UniProtKB-SubCell"/>
</dbReference>
<dbReference type="EMBL" id="OX459119">
    <property type="protein sequence ID" value="CAI9093129.1"/>
    <property type="molecule type" value="Genomic_DNA"/>
</dbReference>
<keyword evidence="7" id="KW-0576">Peroxisome</keyword>
<dbReference type="InterPro" id="IPR029045">
    <property type="entry name" value="ClpP/crotonase-like_dom_sf"/>
</dbReference>
<keyword evidence="8" id="KW-0413">Isomerase</keyword>
<evidence type="ECO:0000256" key="5">
    <source>
        <dbReference type="ARBA" id="ARBA00022990"/>
    </source>
</evidence>
<dbReference type="PANTHER" id="PTHR43149:SF1">
    <property type="entry name" value="DELTA(3,5)-DELTA(2,4)-DIENOYL-COA ISOMERASE, MITOCHONDRIAL"/>
    <property type="match status" value="1"/>
</dbReference>
<dbReference type="GO" id="GO:0006631">
    <property type="term" value="P:fatty acid metabolic process"/>
    <property type="evidence" value="ECO:0007669"/>
    <property type="project" value="UniProtKB-KW"/>
</dbReference>
<name>A0AAV1CEM4_OLDCO</name>
<gene>
    <name evidence="9" type="ORF">OLC1_LOCUS4623</name>
</gene>
<dbReference type="PANTHER" id="PTHR43149">
    <property type="entry name" value="ENOYL-COA HYDRATASE"/>
    <property type="match status" value="1"/>
</dbReference>
<comment type="similarity">
    <text evidence="3">Belongs to the enoyl-CoA hydratase/isomerase family.</text>
</comment>
<dbReference type="Proteomes" id="UP001161247">
    <property type="component" value="Chromosome 2"/>
</dbReference>